<evidence type="ECO:0000313" key="1">
    <source>
        <dbReference type="EMBL" id="JAH82164.1"/>
    </source>
</evidence>
<proteinExistence type="predicted"/>
<accession>A0A0E9VVI4</accession>
<reference evidence="1" key="2">
    <citation type="journal article" date="2015" name="Fish Shellfish Immunol.">
        <title>Early steps in the European eel (Anguilla anguilla)-Vibrio vulnificus interaction in the gills: Role of the RtxA13 toxin.</title>
        <authorList>
            <person name="Callol A."/>
            <person name="Pajuelo D."/>
            <person name="Ebbesson L."/>
            <person name="Teles M."/>
            <person name="MacKenzie S."/>
            <person name="Amaro C."/>
        </authorList>
    </citation>
    <scope>NUCLEOTIDE SEQUENCE</scope>
</reference>
<name>A0A0E9VVI4_ANGAN</name>
<reference evidence="1" key="1">
    <citation type="submission" date="2014-11" db="EMBL/GenBank/DDBJ databases">
        <authorList>
            <person name="Amaro Gonzalez C."/>
        </authorList>
    </citation>
    <scope>NUCLEOTIDE SEQUENCE</scope>
</reference>
<dbReference type="EMBL" id="GBXM01026413">
    <property type="protein sequence ID" value="JAH82164.1"/>
    <property type="molecule type" value="Transcribed_RNA"/>
</dbReference>
<protein>
    <submittedName>
        <fullName evidence="1">Uncharacterized protein</fullName>
    </submittedName>
</protein>
<organism evidence="1">
    <name type="scientific">Anguilla anguilla</name>
    <name type="common">European freshwater eel</name>
    <name type="synonym">Muraena anguilla</name>
    <dbReference type="NCBI Taxonomy" id="7936"/>
    <lineage>
        <taxon>Eukaryota</taxon>
        <taxon>Metazoa</taxon>
        <taxon>Chordata</taxon>
        <taxon>Craniata</taxon>
        <taxon>Vertebrata</taxon>
        <taxon>Euteleostomi</taxon>
        <taxon>Actinopterygii</taxon>
        <taxon>Neopterygii</taxon>
        <taxon>Teleostei</taxon>
        <taxon>Anguilliformes</taxon>
        <taxon>Anguillidae</taxon>
        <taxon>Anguilla</taxon>
    </lineage>
</organism>
<dbReference type="AlphaFoldDB" id="A0A0E9VVI4"/>
<sequence>MIRSLYTGQAVYERCVYQIPEKKADLLRGSSICGCVRTCSDSEQVVCRRLQVECTVDH</sequence>